<reference evidence="3" key="1">
    <citation type="submission" date="2020-11" db="EMBL/GenBank/DDBJ databases">
        <authorList>
            <consortium name="DOE Joint Genome Institute"/>
            <person name="Ahrendt S."/>
            <person name="Riley R."/>
            <person name="Andreopoulos W."/>
            <person name="Labutti K."/>
            <person name="Pangilinan J."/>
            <person name="Ruiz-Duenas F.J."/>
            <person name="Barrasa J.M."/>
            <person name="Sanchez-Garcia M."/>
            <person name="Camarero S."/>
            <person name="Miyauchi S."/>
            <person name="Serrano A."/>
            <person name="Linde D."/>
            <person name="Babiker R."/>
            <person name="Drula E."/>
            <person name="Ayuso-Fernandez I."/>
            <person name="Pacheco R."/>
            <person name="Padilla G."/>
            <person name="Ferreira P."/>
            <person name="Barriuso J."/>
            <person name="Kellner H."/>
            <person name="Castanera R."/>
            <person name="Alfaro M."/>
            <person name="Ramirez L."/>
            <person name="Pisabarro A.G."/>
            <person name="Kuo A."/>
            <person name="Tritt A."/>
            <person name="Lipzen A."/>
            <person name="He G."/>
            <person name="Yan M."/>
            <person name="Ng V."/>
            <person name="Cullen D."/>
            <person name="Martin F."/>
            <person name="Rosso M.-N."/>
            <person name="Henrissat B."/>
            <person name="Hibbett D."/>
            <person name="Martinez A.T."/>
            <person name="Grigoriev I.V."/>
        </authorList>
    </citation>
    <scope>NUCLEOTIDE SEQUENCE</scope>
    <source>
        <strain evidence="3">CBS 506.95</strain>
    </source>
</reference>
<evidence type="ECO:0000313" key="3">
    <source>
        <dbReference type="EMBL" id="KAF9525092.1"/>
    </source>
</evidence>
<accession>A0A9P6JL95</accession>
<keyword evidence="4" id="KW-1185">Reference proteome</keyword>
<dbReference type="OrthoDB" id="3046459at2759"/>
<feature type="chain" id="PRO_5040379636" evidence="2">
    <location>
        <begin position="21"/>
        <end position="86"/>
    </location>
</feature>
<feature type="region of interest" description="Disordered" evidence="1">
    <location>
        <begin position="43"/>
        <end position="86"/>
    </location>
</feature>
<keyword evidence="2" id="KW-0732">Signal</keyword>
<evidence type="ECO:0000313" key="4">
    <source>
        <dbReference type="Proteomes" id="UP000807306"/>
    </source>
</evidence>
<organism evidence="3 4">
    <name type="scientific">Crepidotus variabilis</name>
    <dbReference type="NCBI Taxonomy" id="179855"/>
    <lineage>
        <taxon>Eukaryota</taxon>
        <taxon>Fungi</taxon>
        <taxon>Dikarya</taxon>
        <taxon>Basidiomycota</taxon>
        <taxon>Agaricomycotina</taxon>
        <taxon>Agaricomycetes</taxon>
        <taxon>Agaricomycetidae</taxon>
        <taxon>Agaricales</taxon>
        <taxon>Agaricineae</taxon>
        <taxon>Crepidotaceae</taxon>
        <taxon>Crepidotus</taxon>
    </lineage>
</organism>
<evidence type="ECO:0000256" key="1">
    <source>
        <dbReference type="SAM" id="MobiDB-lite"/>
    </source>
</evidence>
<proteinExistence type="predicted"/>
<feature type="compositionally biased region" description="Basic and acidic residues" evidence="1">
    <location>
        <begin position="55"/>
        <end position="70"/>
    </location>
</feature>
<gene>
    <name evidence="3" type="ORF">CPB83DRAFT_860284</name>
</gene>
<dbReference type="AlphaFoldDB" id="A0A9P6JL95"/>
<dbReference type="Proteomes" id="UP000807306">
    <property type="component" value="Unassembled WGS sequence"/>
</dbReference>
<comment type="caution">
    <text evidence="3">The sequence shown here is derived from an EMBL/GenBank/DDBJ whole genome shotgun (WGS) entry which is preliminary data.</text>
</comment>
<sequence length="86" mass="9607">MRIIDVLTFVALSYTSIAYASPALGVADQVNGETLAPDTVPWKRAKLDQGPPNWRRSEQPDAPYWKRTEQGETPPGWRRASARAPK</sequence>
<dbReference type="EMBL" id="MU157889">
    <property type="protein sequence ID" value="KAF9525092.1"/>
    <property type="molecule type" value="Genomic_DNA"/>
</dbReference>
<feature type="signal peptide" evidence="2">
    <location>
        <begin position="1"/>
        <end position="20"/>
    </location>
</feature>
<name>A0A9P6JL95_9AGAR</name>
<protein>
    <submittedName>
        <fullName evidence="3">Uncharacterized protein</fullName>
    </submittedName>
</protein>
<evidence type="ECO:0000256" key="2">
    <source>
        <dbReference type="SAM" id="SignalP"/>
    </source>
</evidence>